<dbReference type="Gene3D" id="3.30.70.330">
    <property type="match status" value="1"/>
</dbReference>
<protein>
    <recommendedName>
        <fullName evidence="9">Nuclear pore complex protein NUP35</fullName>
    </recommendedName>
    <alternativeName>
        <fullName evidence="9">Nucleoporin 35</fullName>
    </alternativeName>
</protein>
<feature type="region of interest" description="Disordered" evidence="10">
    <location>
        <begin position="318"/>
        <end position="341"/>
    </location>
</feature>
<evidence type="ECO:0000256" key="6">
    <source>
        <dbReference type="ARBA" id="ARBA00023010"/>
    </source>
</evidence>
<dbReference type="PANTHER" id="PTHR21527:SF6">
    <property type="entry name" value="NUCLEOPORIN NUP35"/>
    <property type="match status" value="1"/>
</dbReference>
<keyword evidence="3 9" id="KW-0813">Transport</keyword>
<feature type="compositionally biased region" description="Low complexity" evidence="10">
    <location>
        <begin position="107"/>
        <end position="128"/>
    </location>
</feature>
<dbReference type="GO" id="GO:0005543">
    <property type="term" value="F:phospholipid binding"/>
    <property type="evidence" value="ECO:0007669"/>
    <property type="project" value="TreeGrafter"/>
</dbReference>
<dbReference type="SUPFAM" id="SSF54928">
    <property type="entry name" value="RNA-binding domain, RBD"/>
    <property type="match status" value="1"/>
</dbReference>
<keyword evidence="5 9" id="KW-0653">Protein transport</keyword>
<keyword evidence="13" id="KW-1185">Reference proteome</keyword>
<dbReference type="InterPro" id="IPR012677">
    <property type="entry name" value="Nucleotide-bd_a/b_plait_sf"/>
</dbReference>
<feature type="compositionally biased region" description="Polar residues" evidence="10">
    <location>
        <begin position="318"/>
        <end position="332"/>
    </location>
</feature>
<feature type="compositionally biased region" description="Polar residues" evidence="10">
    <location>
        <begin position="1"/>
        <end position="18"/>
    </location>
</feature>
<dbReference type="InterPro" id="IPR007846">
    <property type="entry name" value="RRM_NUP35_dom"/>
</dbReference>
<evidence type="ECO:0000256" key="3">
    <source>
        <dbReference type="ARBA" id="ARBA00022448"/>
    </source>
</evidence>
<dbReference type="PROSITE" id="PS51472">
    <property type="entry name" value="RRM_NUP35"/>
    <property type="match status" value="1"/>
</dbReference>
<comment type="caution">
    <text evidence="12">The sequence shown here is derived from an EMBL/GenBank/DDBJ whole genome shotgun (WGS) entry which is preliminary data.</text>
</comment>
<feature type="domain" description="RRM Nup35-type" evidence="11">
    <location>
        <begin position="208"/>
        <end position="289"/>
    </location>
</feature>
<dbReference type="PANTHER" id="PTHR21527">
    <property type="entry name" value="NUCLEOPORIN NUP35"/>
    <property type="match status" value="1"/>
</dbReference>
<keyword evidence="8 9" id="KW-0539">Nucleus</keyword>
<feature type="compositionally biased region" description="Basic and acidic residues" evidence="10">
    <location>
        <begin position="66"/>
        <end position="82"/>
    </location>
</feature>
<evidence type="ECO:0000256" key="9">
    <source>
        <dbReference type="PIRNR" id="PIRNR038119"/>
    </source>
</evidence>
<dbReference type="CDD" id="cd12441">
    <property type="entry name" value="RRM_Nup53_like"/>
    <property type="match status" value="1"/>
</dbReference>
<sequence>MSSAIHKTPKSTGKQSLFFNDLATPVTNRRSGSGKFTTPGQAAAVSALWRENFATSDLPPPPMFTLEDRSDFSPEDRSDFSPEHNSNPRTPVRTPSNKLFNTSSFKSPQSASNPNPSPSHSHSHSTSSFKLFGNQQSQSVQSPGVSSSWWSAGGRNEGDDKGKGLGSGSGSPVDGVVNRQPAALLTLPPPREVARPDVQKSSLPVGTIDEEEWVTVYGFSPADTNLVLREFEKCGVILKHVLGPRDSNWMHILYQSRFDAQKALSKNGMQLNGALIIGVKPVDSMQRQSLSDRLHNQGFMPIPPPTTTRKTDSIAFNASNRGYNQNGPTNAPHTGGSMASPAKSIVSKITDLMFGL</sequence>
<dbReference type="GO" id="GO:0006999">
    <property type="term" value="P:nuclear pore organization"/>
    <property type="evidence" value="ECO:0007669"/>
    <property type="project" value="TreeGrafter"/>
</dbReference>
<dbReference type="AlphaFoldDB" id="A0AAD8P6W0"/>
<keyword evidence="7 9" id="KW-0906">Nuclear pore complex</keyword>
<evidence type="ECO:0000256" key="8">
    <source>
        <dbReference type="ARBA" id="ARBA00023242"/>
    </source>
</evidence>
<organism evidence="12 13">
    <name type="scientific">Tagetes erecta</name>
    <name type="common">African marigold</name>
    <dbReference type="NCBI Taxonomy" id="13708"/>
    <lineage>
        <taxon>Eukaryota</taxon>
        <taxon>Viridiplantae</taxon>
        <taxon>Streptophyta</taxon>
        <taxon>Embryophyta</taxon>
        <taxon>Tracheophyta</taxon>
        <taxon>Spermatophyta</taxon>
        <taxon>Magnoliopsida</taxon>
        <taxon>eudicotyledons</taxon>
        <taxon>Gunneridae</taxon>
        <taxon>Pentapetalae</taxon>
        <taxon>asterids</taxon>
        <taxon>campanulids</taxon>
        <taxon>Asterales</taxon>
        <taxon>Asteraceae</taxon>
        <taxon>Asteroideae</taxon>
        <taxon>Heliantheae alliance</taxon>
        <taxon>Tageteae</taxon>
        <taxon>Tagetes</taxon>
    </lineage>
</organism>
<evidence type="ECO:0000256" key="10">
    <source>
        <dbReference type="SAM" id="MobiDB-lite"/>
    </source>
</evidence>
<dbReference type="GO" id="GO:0006607">
    <property type="term" value="P:NLS-bearing protein import into nucleus"/>
    <property type="evidence" value="ECO:0007669"/>
    <property type="project" value="TreeGrafter"/>
</dbReference>
<evidence type="ECO:0000256" key="4">
    <source>
        <dbReference type="ARBA" id="ARBA00022816"/>
    </source>
</evidence>
<evidence type="ECO:0000259" key="11">
    <source>
        <dbReference type="PROSITE" id="PS51472"/>
    </source>
</evidence>
<keyword evidence="6 9" id="KW-0811">Translocation</keyword>
<accession>A0AAD8P6W0</accession>
<comment type="similarity">
    <text evidence="2 9">Belongs to the Nup35 family.</text>
</comment>
<evidence type="ECO:0000313" key="13">
    <source>
        <dbReference type="Proteomes" id="UP001229421"/>
    </source>
</evidence>
<proteinExistence type="inferred from homology"/>
<feature type="compositionally biased region" description="Polar residues" evidence="10">
    <location>
        <begin position="83"/>
        <end position="106"/>
    </location>
</feature>
<dbReference type="PIRSF" id="PIRSF038119">
    <property type="entry name" value="Nucleoporin_NUP53"/>
    <property type="match status" value="1"/>
</dbReference>
<dbReference type="EMBL" id="JAUHHV010000002">
    <property type="protein sequence ID" value="KAK1434131.1"/>
    <property type="molecule type" value="Genomic_DNA"/>
</dbReference>
<dbReference type="Proteomes" id="UP001229421">
    <property type="component" value="Unassembled WGS sequence"/>
</dbReference>
<dbReference type="GO" id="GO:0003676">
    <property type="term" value="F:nucleic acid binding"/>
    <property type="evidence" value="ECO:0007669"/>
    <property type="project" value="InterPro"/>
</dbReference>
<evidence type="ECO:0000256" key="1">
    <source>
        <dbReference type="ARBA" id="ARBA00004567"/>
    </source>
</evidence>
<evidence type="ECO:0000313" key="12">
    <source>
        <dbReference type="EMBL" id="KAK1434131.1"/>
    </source>
</evidence>
<name>A0AAD8P6W0_TARER</name>
<gene>
    <name evidence="12" type="ORF">QVD17_11049</name>
</gene>
<comment type="subcellular location">
    <subcellularLocation>
        <location evidence="1 9">Nucleus</location>
        <location evidence="1 9">Nuclear pore complex</location>
    </subcellularLocation>
</comment>
<evidence type="ECO:0000256" key="7">
    <source>
        <dbReference type="ARBA" id="ARBA00023132"/>
    </source>
</evidence>
<feature type="region of interest" description="Disordered" evidence="10">
    <location>
        <begin position="54"/>
        <end position="176"/>
    </location>
</feature>
<dbReference type="InterPro" id="IPR017389">
    <property type="entry name" value="Nucleoporin_NUP53"/>
</dbReference>
<feature type="region of interest" description="Disordered" evidence="10">
    <location>
        <begin position="1"/>
        <end position="20"/>
    </location>
</feature>
<keyword evidence="4 9" id="KW-0509">mRNA transport</keyword>
<dbReference type="GO" id="GO:0044613">
    <property type="term" value="C:nuclear pore central transport channel"/>
    <property type="evidence" value="ECO:0007669"/>
    <property type="project" value="TreeGrafter"/>
</dbReference>
<feature type="compositionally biased region" description="Low complexity" evidence="10">
    <location>
        <begin position="135"/>
        <end position="151"/>
    </location>
</feature>
<dbReference type="GO" id="GO:0017056">
    <property type="term" value="F:structural constituent of nuclear pore"/>
    <property type="evidence" value="ECO:0007669"/>
    <property type="project" value="InterPro"/>
</dbReference>
<dbReference type="FunFam" id="3.30.70.330:FF:000095">
    <property type="entry name" value="Putative Nucleoporin NUP53"/>
    <property type="match status" value="1"/>
</dbReference>
<dbReference type="InterPro" id="IPR035979">
    <property type="entry name" value="RBD_domain_sf"/>
</dbReference>
<reference evidence="12" key="1">
    <citation type="journal article" date="2023" name="bioRxiv">
        <title>Improved chromosome-level genome assembly for marigold (Tagetes erecta).</title>
        <authorList>
            <person name="Jiang F."/>
            <person name="Yuan L."/>
            <person name="Wang S."/>
            <person name="Wang H."/>
            <person name="Xu D."/>
            <person name="Wang A."/>
            <person name="Fan W."/>
        </authorList>
    </citation>
    <scope>NUCLEOTIDE SEQUENCE</scope>
    <source>
        <strain evidence="12">WSJ</strain>
        <tissue evidence="12">Leaf</tissue>
    </source>
</reference>
<evidence type="ECO:0000256" key="5">
    <source>
        <dbReference type="ARBA" id="ARBA00022927"/>
    </source>
</evidence>
<dbReference type="Pfam" id="PF05172">
    <property type="entry name" value="RRM_Nup35"/>
    <property type="match status" value="1"/>
</dbReference>
<dbReference type="GO" id="GO:0051028">
    <property type="term" value="P:mRNA transport"/>
    <property type="evidence" value="ECO:0007669"/>
    <property type="project" value="UniProtKB-UniRule"/>
</dbReference>
<dbReference type="GO" id="GO:0044615">
    <property type="term" value="C:nuclear pore nuclear basket"/>
    <property type="evidence" value="ECO:0007669"/>
    <property type="project" value="TreeGrafter"/>
</dbReference>
<dbReference type="GO" id="GO:0031965">
    <property type="term" value="C:nuclear membrane"/>
    <property type="evidence" value="ECO:0007669"/>
    <property type="project" value="InterPro"/>
</dbReference>
<evidence type="ECO:0000256" key="2">
    <source>
        <dbReference type="ARBA" id="ARBA00009454"/>
    </source>
</evidence>